<feature type="region of interest" description="NMP" evidence="5">
    <location>
        <begin position="32"/>
        <end position="61"/>
    </location>
</feature>
<feature type="binding site" evidence="5">
    <location>
        <position position="93"/>
    </location>
    <ligand>
        <name>AMP</name>
        <dbReference type="ChEBI" id="CHEBI:456215"/>
    </ligand>
</feature>
<comment type="caution">
    <text evidence="8">The sequence shown here is derived from an EMBL/GenBank/DDBJ whole genome shotgun (WGS) entry which is preliminary data.</text>
</comment>
<keyword evidence="2 5" id="KW-0545">Nucleotide biosynthesis</keyword>
<feature type="binding site" evidence="5">
    <location>
        <begin position="86"/>
        <end position="89"/>
    </location>
    <ligand>
        <name>AMP</name>
        <dbReference type="ChEBI" id="CHEBI:456215"/>
    </ligand>
</feature>
<dbReference type="PANTHER" id="PTHR23359">
    <property type="entry name" value="NUCLEOTIDE KINASE"/>
    <property type="match status" value="1"/>
</dbReference>
<sequence>MPLRLVLLGPPASGKGTQGRRIAEREGLAYLSTGALLREELENEGPIAEEIRPVLARGGYVADDTMCRIMEPWLASHESAGWVLDGFPRTAAQDDFLGRWLDERGQSVDAAVALEVPQSELLGRIERRVECPQCRWSGQKSETDGGHCPKCGAVAGPRADDGRENFLRRFDEFALHALPVIERYARREKLIRCDATDDIGTVADRLARYIDSLSSHGQEA</sequence>
<evidence type="ECO:0000256" key="1">
    <source>
        <dbReference type="ARBA" id="ARBA00022679"/>
    </source>
</evidence>
<feature type="binding site" evidence="5">
    <location>
        <begin position="12"/>
        <end position="17"/>
    </location>
    <ligand>
        <name>ATP</name>
        <dbReference type="ChEBI" id="CHEBI:30616"/>
    </ligand>
</feature>
<comment type="caution">
    <text evidence="5">Lacks conserved residue(s) required for the propagation of feature annotation.</text>
</comment>
<evidence type="ECO:0000256" key="3">
    <source>
        <dbReference type="ARBA" id="ARBA00022741"/>
    </source>
</evidence>
<feature type="binding site" evidence="5">
    <location>
        <position position="33"/>
    </location>
    <ligand>
        <name>AMP</name>
        <dbReference type="ChEBI" id="CHEBI:456215"/>
    </ligand>
</feature>
<comment type="domain">
    <text evidence="5">Consists of three domains, a large central CORE domain and two small peripheral domains, NMPbind and LID, which undergo movements during catalysis. The LID domain closes over the site of phosphoryl transfer upon ATP binding. Assembling and dissambling the active center during each catalytic cycle provides an effective means to prevent ATP hydrolysis.</text>
</comment>
<dbReference type="EC" id="2.7.4.3" evidence="5 7"/>
<reference evidence="8 9" key="1">
    <citation type="submission" date="2024-02" db="EMBL/GenBank/DDBJ databases">
        <title>Haloferula sargassicola NBRC 104335.</title>
        <authorList>
            <person name="Ichikawa N."/>
            <person name="Katano-Makiyama Y."/>
            <person name="Hidaka K."/>
        </authorList>
    </citation>
    <scope>NUCLEOTIDE SEQUENCE [LARGE SCALE GENOMIC DNA]</scope>
    <source>
        <strain evidence="8 9">NBRC 104335</strain>
    </source>
</reference>
<dbReference type="InterPro" id="IPR033690">
    <property type="entry name" value="Adenylat_kinase_CS"/>
</dbReference>
<evidence type="ECO:0000256" key="5">
    <source>
        <dbReference type="HAMAP-Rule" id="MF_00235"/>
    </source>
</evidence>
<comment type="subcellular location">
    <subcellularLocation>
        <location evidence="5 7">Cytoplasm</location>
    </subcellularLocation>
</comment>
<comment type="pathway">
    <text evidence="5">Purine metabolism; AMP biosynthesis via salvage pathway; AMP from ADP: step 1/1.</text>
</comment>
<comment type="similarity">
    <text evidence="5 6">Belongs to the adenylate kinase family.</text>
</comment>
<comment type="catalytic activity">
    <reaction evidence="5 7">
        <text>AMP + ATP = 2 ADP</text>
        <dbReference type="Rhea" id="RHEA:12973"/>
        <dbReference type="ChEBI" id="CHEBI:30616"/>
        <dbReference type="ChEBI" id="CHEBI:456215"/>
        <dbReference type="ChEBI" id="CHEBI:456216"/>
        <dbReference type="EC" id="2.7.4.3"/>
    </reaction>
</comment>
<keyword evidence="5" id="KW-0963">Cytoplasm</keyword>
<evidence type="ECO:0000256" key="6">
    <source>
        <dbReference type="RuleBase" id="RU003330"/>
    </source>
</evidence>
<feature type="binding site" evidence="5">
    <location>
        <position position="169"/>
    </location>
    <ligand>
        <name>AMP</name>
        <dbReference type="ChEBI" id="CHEBI:456215"/>
    </ligand>
</feature>
<feature type="binding site" evidence="5">
    <location>
        <begin position="59"/>
        <end position="61"/>
    </location>
    <ligand>
        <name>AMP</name>
        <dbReference type="ChEBI" id="CHEBI:456215"/>
    </ligand>
</feature>
<keyword evidence="5 7" id="KW-0067">ATP-binding</keyword>
<feature type="binding site" evidence="5">
    <location>
        <position position="128"/>
    </location>
    <ligand>
        <name>ATP</name>
        <dbReference type="ChEBI" id="CHEBI:30616"/>
    </ligand>
</feature>
<feature type="binding site" evidence="5">
    <location>
        <position position="158"/>
    </location>
    <ligand>
        <name>AMP</name>
        <dbReference type="ChEBI" id="CHEBI:456215"/>
    </ligand>
</feature>
<dbReference type="InterPro" id="IPR027417">
    <property type="entry name" value="P-loop_NTPase"/>
</dbReference>
<protein>
    <recommendedName>
        <fullName evidence="5 7">Adenylate kinase</fullName>
        <shortName evidence="5">AK</shortName>
        <ecNumber evidence="5 7">2.7.4.3</ecNumber>
    </recommendedName>
    <alternativeName>
        <fullName evidence="5">ATP-AMP transphosphorylase</fullName>
    </alternativeName>
    <alternativeName>
        <fullName evidence="5">ATP:AMP phosphotransferase</fullName>
    </alternativeName>
    <alternativeName>
        <fullName evidence="5">Adenylate monophosphate kinase</fullName>
    </alternativeName>
</protein>
<dbReference type="GO" id="GO:0016301">
    <property type="term" value="F:kinase activity"/>
    <property type="evidence" value="ECO:0007669"/>
    <property type="project" value="UniProtKB-KW"/>
</dbReference>
<evidence type="ECO:0000256" key="2">
    <source>
        <dbReference type="ARBA" id="ARBA00022727"/>
    </source>
</evidence>
<evidence type="ECO:0000256" key="4">
    <source>
        <dbReference type="ARBA" id="ARBA00022777"/>
    </source>
</evidence>
<evidence type="ECO:0000313" key="9">
    <source>
        <dbReference type="Proteomes" id="UP001476282"/>
    </source>
</evidence>
<dbReference type="PRINTS" id="PR00094">
    <property type="entry name" value="ADENYLTKNASE"/>
</dbReference>
<comment type="subunit">
    <text evidence="5 7">Monomer.</text>
</comment>
<comment type="function">
    <text evidence="5">Catalyzes the reversible transfer of the terminal phosphate group between ATP and AMP. Plays an important role in cellular energy homeostasis and in adenine nucleotide metabolism.</text>
</comment>
<keyword evidence="9" id="KW-1185">Reference proteome</keyword>
<feature type="binding site" evidence="5">
    <location>
        <position position="38"/>
    </location>
    <ligand>
        <name>AMP</name>
        <dbReference type="ChEBI" id="CHEBI:456215"/>
    </ligand>
</feature>
<proteinExistence type="inferred from homology"/>
<dbReference type="CDD" id="cd01428">
    <property type="entry name" value="ADK"/>
    <property type="match status" value="1"/>
</dbReference>
<dbReference type="EMBL" id="BAABRI010000007">
    <property type="protein sequence ID" value="GAA5482377.1"/>
    <property type="molecule type" value="Genomic_DNA"/>
</dbReference>
<keyword evidence="4 5" id="KW-0418">Kinase</keyword>
<evidence type="ECO:0000256" key="7">
    <source>
        <dbReference type="RuleBase" id="RU003331"/>
    </source>
</evidence>
<dbReference type="Proteomes" id="UP001476282">
    <property type="component" value="Unassembled WGS sequence"/>
</dbReference>
<dbReference type="PROSITE" id="PS00113">
    <property type="entry name" value="ADENYLATE_KINASE"/>
    <property type="match status" value="1"/>
</dbReference>
<keyword evidence="1 5" id="KW-0808">Transferase</keyword>
<feature type="binding site" evidence="5">
    <location>
        <position position="197"/>
    </location>
    <ligand>
        <name>ATP</name>
        <dbReference type="ChEBI" id="CHEBI:30616"/>
    </ligand>
</feature>
<dbReference type="InterPro" id="IPR000850">
    <property type="entry name" value="Adenylat/UMP-CMP_kin"/>
</dbReference>
<dbReference type="Gene3D" id="3.40.50.300">
    <property type="entry name" value="P-loop containing nucleotide triphosphate hydrolases"/>
    <property type="match status" value="1"/>
</dbReference>
<dbReference type="HAMAP" id="MF_00235">
    <property type="entry name" value="Adenylate_kinase_Adk"/>
    <property type="match status" value="1"/>
</dbReference>
<organism evidence="8 9">
    <name type="scientific">Haloferula sargassicola</name>
    <dbReference type="NCBI Taxonomy" id="490096"/>
    <lineage>
        <taxon>Bacteria</taxon>
        <taxon>Pseudomonadati</taxon>
        <taxon>Verrucomicrobiota</taxon>
        <taxon>Verrucomicrobiia</taxon>
        <taxon>Verrucomicrobiales</taxon>
        <taxon>Verrucomicrobiaceae</taxon>
        <taxon>Haloferula</taxon>
    </lineage>
</organism>
<evidence type="ECO:0000313" key="8">
    <source>
        <dbReference type="EMBL" id="GAA5482377.1"/>
    </source>
</evidence>
<keyword evidence="3 5" id="KW-0547">Nucleotide-binding</keyword>
<gene>
    <name evidence="8" type="primary">adk_2</name>
    <name evidence="5" type="synonym">adk</name>
    <name evidence="8" type="ORF">Hsar01_01596</name>
</gene>
<accession>A0ABP9UNW6</accession>
<name>A0ABP9UNW6_9BACT</name>
<dbReference type="Pfam" id="PF00406">
    <property type="entry name" value="ADK"/>
    <property type="match status" value="1"/>
</dbReference>
<dbReference type="SUPFAM" id="SSF52540">
    <property type="entry name" value="P-loop containing nucleoside triphosphate hydrolases"/>
    <property type="match status" value="1"/>
</dbReference>